<reference evidence="2 3" key="1">
    <citation type="submission" date="2020-09" db="EMBL/GenBank/DDBJ databases">
        <title>Novel species of Mucilaginibacter isolated from a glacier on the Tibetan Plateau.</title>
        <authorList>
            <person name="Liu Q."/>
            <person name="Xin Y.-H."/>
        </authorList>
    </citation>
    <scope>NUCLEOTIDE SEQUENCE [LARGE SCALE GENOMIC DNA]</scope>
    <source>
        <strain evidence="2 3">ZT4R22</strain>
    </source>
</reference>
<protein>
    <recommendedName>
        <fullName evidence="4">MotA/TolQ/ExbB proton channel family protein</fullName>
    </recommendedName>
</protein>
<feature type="transmembrane region" description="Helical" evidence="1">
    <location>
        <begin position="6"/>
        <end position="22"/>
    </location>
</feature>
<evidence type="ECO:0000313" key="2">
    <source>
        <dbReference type="EMBL" id="MBD1363906.1"/>
    </source>
</evidence>
<evidence type="ECO:0000313" key="3">
    <source>
        <dbReference type="Proteomes" id="UP000606600"/>
    </source>
</evidence>
<gene>
    <name evidence="2" type="ORF">IDJ77_08810</name>
</gene>
<name>A0ABR7WNY5_9SPHI</name>
<sequence>MELLLLFAAPVLQIILSLFRLTGKIRIPLVVIFVLSLFSGIVCSFICMNIVLNELTATSPDRGVCGMPALGALVVGIFITVVSGSVIAVISALVDLYIQKMAKAKAPAIIPNNSTIL</sequence>
<comment type="caution">
    <text evidence="2">The sequence shown here is derived from an EMBL/GenBank/DDBJ whole genome shotgun (WGS) entry which is preliminary data.</text>
</comment>
<evidence type="ECO:0000256" key="1">
    <source>
        <dbReference type="SAM" id="Phobius"/>
    </source>
</evidence>
<dbReference type="RefSeq" id="WP_191188581.1">
    <property type="nucleotide sequence ID" value="NZ_JACWMY010000004.1"/>
</dbReference>
<feature type="transmembrane region" description="Helical" evidence="1">
    <location>
        <begin position="29"/>
        <end position="52"/>
    </location>
</feature>
<keyword evidence="1" id="KW-1133">Transmembrane helix</keyword>
<keyword evidence="1" id="KW-0812">Transmembrane</keyword>
<feature type="transmembrane region" description="Helical" evidence="1">
    <location>
        <begin position="72"/>
        <end position="98"/>
    </location>
</feature>
<dbReference type="EMBL" id="JACWMY010000004">
    <property type="protein sequence ID" value="MBD1363906.1"/>
    <property type="molecule type" value="Genomic_DNA"/>
</dbReference>
<dbReference type="Proteomes" id="UP000606600">
    <property type="component" value="Unassembled WGS sequence"/>
</dbReference>
<organism evidence="2 3">
    <name type="scientific">Mucilaginibacter pankratovii</name>
    <dbReference type="NCBI Taxonomy" id="2772110"/>
    <lineage>
        <taxon>Bacteria</taxon>
        <taxon>Pseudomonadati</taxon>
        <taxon>Bacteroidota</taxon>
        <taxon>Sphingobacteriia</taxon>
        <taxon>Sphingobacteriales</taxon>
        <taxon>Sphingobacteriaceae</taxon>
        <taxon>Mucilaginibacter</taxon>
    </lineage>
</organism>
<keyword evidence="1" id="KW-0472">Membrane</keyword>
<keyword evidence="3" id="KW-1185">Reference proteome</keyword>
<accession>A0ABR7WNY5</accession>
<evidence type="ECO:0008006" key="4">
    <source>
        <dbReference type="Google" id="ProtNLM"/>
    </source>
</evidence>
<proteinExistence type="predicted"/>